<dbReference type="EMBL" id="FM954972">
    <property type="protein sequence ID" value="CAV17495.1"/>
    <property type="molecule type" value="Genomic_DNA"/>
</dbReference>
<organism evidence="1 2">
    <name type="scientific">Vibrio atlanticus (strain LGP32)</name>
    <name type="common">Vibrio splendidus (strain Mel32)</name>
    <dbReference type="NCBI Taxonomy" id="575788"/>
    <lineage>
        <taxon>Bacteria</taxon>
        <taxon>Pseudomonadati</taxon>
        <taxon>Pseudomonadota</taxon>
        <taxon>Gammaproteobacteria</taxon>
        <taxon>Vibrionales</taxon>
        <taxon>Vibrionaceae</taxon>
        <taxon>Vibrio</taxon>
    </lineage>
</organism>
<name>B7VJ41_VIBA3</name>
<dbReference type="KEGG" id="vsp:VS_0489"/>
<sequence>MLDISRQCVYQRENREALRQAELAPVKETALELRHLIPRLGTRKIHFLLKPNLIAKEIKLGRDALFDYLREERLLVKPKRSCTKTTNSRH</sequence>
<accession>B7VJ41</accession>
<evidence type="ECO:0000313" key="1">
    <source>
        <dbReference type="EMBL" id="CAV17495.1"/>
    </source>
</evidence>
<dbReference type="HOGENOM" id="CLU_188514_0_0_6"/>
<dbReference type="STRING" id="575788.VS_0489"/>
<protein>
    <submittedName>
        <fullName evidence="1">Uncharacterized protein</fullName>
    </submittedName>
</protein>
<evidence type="ECO:0000313" key="2">
    <source>
        <dbReference type="Proteomes" id="UP000009100"/>
    </source>
</evidence>
<gene>
    <name evidence="1" type="ordered locus">VS_0489</name>
</gene>
<dbReference type="eggNOG" id="COG2801">
    <property type="taxonomic scope" value="Bacteria"/>
</dbReference>
<reference evidence="1 2" key="1">
    <citation type="submission" date="2009-02" db="EMBL/GenBank/DDBJ databases">
        <title>Vibrio splendidus str. LGP32 complete genome.</title>
        <authorList>
            <person name="Mazel D."/>
            <person name="Le Roux F."/>
        </authorList>
    </citation>
    <scope>NUCLEOTIDE SEQUENCE [LARGE SCALE GENOMIC DNA]</scope>
    <source>
        <strain evidence="1 2">LGP32</strain>
    </source>
</reference>
<proteinExistence type="predicted"/>
<dbReference type="AlphaFoldDB" id="B7VJ41"/>
<dbReference type="Proteomes" id="UP000009100">
    <property type="component" value="Chromosome 1"/>
</dbReference>